<dbReference type="SUPFAM" id="SSF160930">
    <property type="entry name" value="FlhC-like"/>
    <property type="match status" value="1"/>
</dbReference>
<keyword evidence="4" id="KW-0862">Zinc</keyword>
<evidence type="ECO:0000313" key="9">
    <source>
        <dbReference type="EMBL" id="MBB4845135.1"/>
    </source>
</evidence>
<keyword evidence="6" id="KW-0238">DNA-binding</keyword>
<organism evidence="9 10">
    <name type="scientific">Roseateles oligotrophus</name>
    <dbReference type="NCBI Taxonomy" id="1769250"/>
    <lineage>
        <taxon>Bacteria</taxon>
        <taxon>Pseudomonadati</taxon>
        <taxon>Pseudomonadota</taxon>
        <taxon>Betaproteobacteria</taxon>
        <taxon>Burkholderiales</taxon>
        <taxon>Sphaerotilaceae</taxon>
        <taxon>Roseateles</taxon>
    </lineage>
</organism>
<evidence type="ECO:0000313" key="10">
    <source>
        <dbReference type="Proteomes" id="UP000562027"/>
    </source>
</evidence>
<keyword evidence="3" id="KW-1005">Bacterial flagellum biogenesis</keyword>
<evidence type="ECO:0000256" key="8">
    <source>
        <dbReference type="ARBA" id="ARBA00023163"/>
    </source>
</evidence>
<name>A0A840LDU9_9BURK</name>
<dbReference type="GO" id="GO:0045893">
    <property type="term" value="P:positive regulation of DNA-templated transcription"/>
    <property type="evidence" value="ECO:0007669"/>
    <property type="project" value="InterPro"/>
</dbReference>
<dbReference type="GO" id="GO:1902208">
    <property type="term" value="P:regulation of bacterial-type flagellum assembly"/>
    <property type="evidence" value="ECO:0007669"/>
    <property type="project" value="InterPro"/>
</dbReference>
<evidence type="ECO:0000256" key="4">
    <source>
        <dbReference type="ARBA" id="ARBA00022833"/>
    </source>
</evidence>
<dbReference type="GO" id="GO:0003677">
    <property type="term" value="F:DNA binding"/>
    <property type="evidence" value="ECO:0007669"/>
    <property type="project" value="UniProtKB-KW"/>
</dbReference>
<evidence type="ECO:0008006" key="11">
    <source>
        <dbReference type="Google" id="ProtNLM"/>
    </source>
</evidence>
<sequence>MKSERNLLHAQRHIHALAVATECAELGARIRTIQLLTGLSAGQLHQLFRHPLGGPRRGRHPDSREWYHNANLLCRTEASIIVVLFRRLASRGIDPPLALLGAYRHYLNFCKKQPRISFDRAFDLVAHTTGRWFVTARSFSIFTCPTCKSEYLTSLSLAPLTNHECPFCKLLNRHTKDPRIQAAYPRQTLQRDIQMFWISACWSERLAPHPPSNSP</sequence>
<dbReference type="GO" id="GO:0046872">
    <property type="term" value="F:metal ion binding"/>
    <property type="evidence" value="ECO:0007669"/>
    <property type="project" value="UniProtKB-KW"/>
</dbReference>
<keyword evidence="5" id="KW-0805">Transcription regulation</keyword>
<dbReference type="Pfam" id="PF05280">
    <property type="entry name" value="FlhC"/>
    <property type="match status" value="1"/>
</dbReference>
<evidence type="ECO:0000256" key="2">
    <source>
        <dbReference type="ARBA" id="ARBA00022723"/>
    </source>
</evidence>
<reference evidence="9 10" key="1">
    <citation type="submission" date="2020-08" db="EMBL/GenBank/DDBJ databases">
        <title>Functional genomics of gut bacteria from endangered species of beetles.</title>
        <authorList>
            <person name="Carlos-Shanley C."/>
        </authorList>
    </citation>
    <scope>NUCLEOTIDE SEQUENCE [LARGE SCALE GENOMIC DNA]</scope>
    <source>
        <strain evidence="9 10">S00239</strain>
    </source>
</reference>
<dbReference type="Proteomes" id="UP000562027">
    <property type="component" value="Unassembled WGS sequence"/>
</dbReference>
<evidence type="ECO:0000256" key="3">
    <source>
        <dbReference type="ARBA" id="ARBA00022795"/>
    </source>
</evidence>
<dbReference type="InterPro" id="IPR007944">
    <property type="entry name" value="FlhC"/>
</dbReference>
<protein>
    <recommendedName>
        <fullName evidence="11">Flagellar transcriptional activator FlhC</fullName>
    </recommendedName>
</protein>
<accession>A0A840LDU9</accession>
<keyword evidence="8" id="KW-0804">Transcription</keyword>
<keyword evidence="7" id="KW-0010">Activator</keyword>
<dbReference type="AlphaFoldDB" id="A0A840LDU9"/>
<dbReference type="GO" id="GO:0044781">
    <property type="term" value="P:bacterial-type flagellum organization"/>
    <property type="evidence" value="ECO:0007669"/>
    <property type="project" value="UniProtKB-KW"/>
</dbReference>
<evidence type="ECO:0000256" key="1">
    <source>
        <dbReference type="ARBA" id="ARBA00022490"/>
    </source>
</evidence>
<keyword evidence="1" id="KW-0963">Cytoplasm</keyword>
<keyword evidence="2" id="KW-0479">Metal-binding</keyword>
<gene>
    <name evidence="9" type="ORF">HNP55_003681</name>
</gene>
<evidence type="ECO:0000256" key="7">
    <source>
        <dbReference type="ARBA" id="ARBA00023159"/>
    </source>
</evidence>
<dbReference type="RefSeq" id="WP_184302621.1">
    <property type="nucleotide sequence ID" value="NZ_JACHLP010000007.1"/>
</dbReference>
<dbReference type="EMBL" id="JACHLP010000007">
    <property type="protein sequence ID" value="MBB4845135.1"/>
    <property type="molecule type" value="Genomic_DNA"/>
</dbReference>
<evidence type="ECO:0000256" key="6">
    <source>
        <dbReference type="ARBA" id="ARBA00023125"/>
    </source>
</evidence>
<evidence type="ECO:0000256" key="5">
    <source>
        <dbReference type="ARBA" id="ARBA00023015"/>
    </source>
</evidence>
<comment type="caution">
    <text evidence="9">The sequence shown here is derived from an EMBL/GenBank/DDBJ whole genome shotgun (WGS) entry which is preliminary data.</text>
</comment>
<keyword evidence="10" id="KW-1185">Reference proteome</keyword>
<proteinExistence type="predicted"/>